<protein>
    <recommendedName>
        <fullName evidence="4">Lipoprotein</fullName>
    </recommendedName>
</protein>
<accession>A0A7Y4NS14</accession>
<sequence>MKRSPRGVWLAAGLGLLGAWACATGGAPADGPGAEEKAMTSAARASVDVFSGREPPTWALSDDESRALREAVNALPEGSRPLPDVGLGYRGFTVTWADGARARVYRDVVELVSGGRTQLREDVPRAVEERLLLGSRAHLDPELFTVVASQVQAAQP</sequence>
<organism evidence="2 3">
    <name type="scientific">Corallococcus exercitus</name>
    <dbReference type="NCBI Taxonomy" id="2316736"/>
    <lineage>
        <taxon>Bacteria</taxon>
        <taxon>Pseudomonadati</taxon>
        <taxon>Myxococcota</taxon>
        <taxon>Myxococcia</taxon>
        <taxon>Myxococcales</taxon>
        <taxon>Cystobacterineae</taxon>
        <taxon>Myxococcaceae</taxon>
        <taxon>Corallococcus</taxon>
    </lineage>
</organism>
<dbReference type="AlphaFoldDB" id="A0A7Y4NS14"/>
<reference evidence="2 3" key="1">
    <citation type="submission" date="2020-05" db="EMBL/GenBank/DDBJ databases">
        <authorList>
            <person name="Whitworth D."/>
        </authorList>
    </citation>
    <scope>NUCLEOTIDE SEQUENCE [LARGE SCALE GENOMIC DNA]</scope>
    <source>
        <strain evidence="2 3">AB043B</strain>
    </source>
</reference>
<dbReference type="Proteomes" id="UP000563426">
    <property type="component" value="Unassembled WGS sequence"/>
</dbReference>
<gene>
    <name evidence="2" type="ORF">HMI49_09635</name>
</gene>
<evidence type="ECO:0000313" key="3">
    <source>
        <dbReference type="Proteomes" id="UP000563426"/>
    </source>
</evidence>
<proteinExistence type="predicted"/>
<keyword evidence="1" id="KW-0732">Signal</keyword>
<dbReference type="EMBL" id="JABFJV010000038">
    <property type="protein sequence ID" value="NOK33457.1"/>
    <property type="molecule type" value="Genomic_DNA"/>
</dbReference>
<feature type="chain" id="PRO_5030884105" description="Lipoprotein" evidence="1">
    <location>
        <begin position="30"/>
        <end position="156"/>
    </location>
</feature>
<evidence type="ECO:0000313" key="2">
    <source>
        <dbReference type="EMBL" id="NOK33457.1"/>
    </source>
</evidence>
<feature type="signal peptide" evidence="1">
    <location>
        <begin position="1"/>
        <end position="29"/>
    </location>
</feature>
<dbReference type="RefSeq" id="WP_208729693.1">
    <property type="nucleotide sequence ID" value="NZ_RAVW01000065.1"/>
</dbReference>
<keyword evidence="3" id="KW-1185">Reference proteome</keyword>
<evidence type="ECO:0008006" key="4">
    <source>
        <dbReference type="Google" id="ProtNLM"/>
    </source>
</evidence>
<comment type="caution">
    <text evidence="2">The sequence shown here is derived from an EMBL/GenBank/DDBJ whole genome shotgun (WGS) entry which is preliminary data.</text>
</comment>
<name>A0A7Y4NS14_9BACT</name>
<evidence type="ECO:0000256" key="1">
    <source>
        <dbReference type="SAM" id="SignalP"/>
    </source>
</evidence>